<keyword evidence="3" id="KW-1185">Reference proteome</keyword>
<dbReference type="Proteomes" id="UP001445335">
    <property type="component" value="Unassembled WGS sequence"/>
</dbReference>
<evidence type="ECO:0000313" key="3">
    <source>
        <dbReference type="Proteomes" id="UP001445335"/>
    </source>
</evidence>
<dbReference type="PANTHER" id="PTHR16275:SF8">
    <property type="entry name" value="COILED-COIL DOMAIN-CONTAINING PROTEIN 40"/>
    <property type="match status" value="1"/>
</dbReference>
<sequence length="658" mass="70001">MDPGDPLLRRAQEALGAQLAATRHRLEAELREKRKALSDAGVRREAVGVELYGFQQQLARLQRGLAAGDVRGAAVSAERADADARAAELRRAGVSEASAAAADQQKADLAEAELEALAVTLHQVEAHNTRMQSDIAVTRRATYVAEEMAGRTEKAAARQDVFIDSLHARLRAAHTSRDLANARAAEQRAETRAARELLAATAAEAEGVHWERRARGAQWRDSLLALQRRDEALKLVEEALATAGEQQRSLAAETAAFGRDAAAAAARREAASAVLRRLEAEGAMETLGRLAASLAATESSLAEARADTRRLDDALAAAQKPAATAQQAIQAEEAAALGRLAHAAVASKGATRAAADAAKHRAAAREREAAAEQLQHALAQMQGEVAARRRSNELERKAREVDAINRRLARAAAEAAPGENVGPLEATAANLARDVAAMRADGRALQRRWAARQAELASAAGGEALARLASARAVLRKRAARLDQQLEHVGHEVRDLERRMARQRSELGRLNAAVADSACARDALAAEQAAAQGSAAGQLQDEEAEVARLTSAVEAAREERRAALADALEAEKEALLWERRVQLEREAAAALGTTGAGGAEAGELRREAGRLAARAAEAGRAQERLSCELARAVERREAIIARVGRAVKVTPERVAHVY</sequence>
<keyword evidence="1" id="KW-0175">Coiled coil</keyword>
<feature type="coiled-coil region" evidence="1">
    <location>
        <begin position="465"/>
        <end position="513"/>
    </location>
</feature>
<comment type="caution">
    <text evidence="2">The sequence shown here is derived from an EMBL/GenBank/DDBJ whole genome shotgun (WGS) entry which is preliminary data.</text>
</comment>
<organism evidence="2 3">
    <name type="scientific">Elliptochloris bilobata</name>
    <dbReference type="NCBI Taxonomy" id="381761"/>
    <lineage>
        <taxon>Eukaryota</taxon>
        <taxon>Viridiplantae</taxon>
        <taxon>Chlorophyta</taxon>
        <taxon>core chlorophytes</taxon>
        <taxon>Trebouxiophyceae</taxon>
        <taxon>Trebouxiophyceae incertae sedis</taxon>
        <taxon>Elliptochloris clade</taxon>
        <taxon>Elliptochloris</taxon>
    </lineage>
</organism>
<evidence type="ECO:0000256" key="1">
    <source>
        <dbReference type="SAM" id="Coils"/>
    </source>
</evidence>
<evidence type="ECO:0008006" key="4">
    <source>
        <dbReference type="Google" id="ProtNLM"/>
    </source>
</evidence>
<dbReference type="InterPro" id="IPR037386">
    <property type="entry name" value="CCDC40"/>
</dbReference>
<accession>A0AAW1RD33</accession>
<evidence type="ECO:0000313" key="2">
    <source>
        <dbReference type="EMBL" id="KAK9831426.1"/>
    </source>
</evidence>
<dbReference type="EMBL" id="JALJOU010000046">
    <property type="protein sequence ID" value="KAK9831426.1"/>
    <property type="molecule type" value="Genomic_DNA"/>
</dbReference>
<name>A0AAW1RD33_9CHLO</name>
<dbReference type="GO" id="GO:0005737">
    <property type="term" value="C:cytoplasm"/>
    <property type="evidence" value="ECO:0007669"/>
    <property type="project" value="TreeGrafter"/>
</dbReference>
<protein>
    <recommendedName>
        <fullName evidence="4">Flagellar associated protein</fullName>
    </recommendedName>
</protein>
<dbReference type="GO" id="GO:0035082">
    <property type="term" value="P:axoneme assembly"/>
    <property type="evidence" value="ECO:0007669"/>
    <property type="project" value="InterPro"/>
</dbReference>
<reference evidence="2 3" key="1">
    <citation type="journal article" date="2024" name="Nat. Commun.">
        <title>Phylogenomics reveals the evolutionary origins of lichenization in chlorophyte algae.</title>
        <authorList>
            <person name="Puginier C."/>
            <person name="Libourel C."/>
            <person name="Otte J."/>
            <person name="Skaloud P."/>
            <person name="Haon M."/>
            <person name="Grisel S."/>
            <person name="Petersen M."/>
            <person name="Berrin J.G."/>
            <person name="Delaux P.M."/>
            <person name="Dal Grande F."/>
            <person name="Keller J."/>
        </authorList>
    </citation>
    <scope>NUCLEOTIDE SEQUENCE [LARGE SCALE GENOMIC DNA]</scope>
    <source>
        <strain evidence="2 3">SAG 245.80</strain>
    </source>
</reference>
<dbReference type="PANTHER" id="PTHR16275">
    <property type="entry name" value="COILED-COIL DOMAIN-CONTAINING PROTEIN 40"/>
    <property type="match status" value="1"/>
</dbReference>
<dbReference type="AlphaFoldDB" id="A0AAW1RD33"/>
<gene>
    <name evidence="2" type="ORF">WJX81_003736</name>
</gene>
<feature type="coiled-coil region" evidence="1">
    <location>
        <begin position="539"/>
        <end position="573"/>
    </location>
</feature>
<feature type="coiled-coil region" evidence="1">
    <location>
        <begin position="360"/>
        <end position="414"/>
    </location>
</feature>
<proteinExistence type="predicted"/>